<dbReference type="PANTHER" id="PTHR48248:SF2">
    <property type="match status" value="1"/>
</dbReference>
<gene>
    <name evidence="2" type="ORF">V6N11_064499</name>
</gene>
<organism evidence="2 3">
    <name type="scientific">Hibiscus sabdariffa</name>
    <name type="common">roselle</name>
    <dbReference type="NCBI Taxonomy" id="183260"/>
    <lineage>
        <taxon>Eukaryota</taxon>
        <taxon>Viridiplantae</taxon>
        <taxon>Streptophyta</taxon>
        <taxon>Embryophyta</taxon>
        <taxon>Tracheophyta</taxon>
        <taxon>Spermatophyta</taxon>
        <taxon>Magnoliopsida</taxon>
        <taxon>eudicotyledons</taxon>
        <taxon>Gunneridae</taxon>
        <taxon>Pentapetalae</taxon>
        <taxon>rosids</taxon>
        <taxon>malvids</taxon>
        <taxon>Malvales</taxon>
        <taxon>Malvaceae</taxon>
        <taxon>Malvoideae</taxon>
        <taxon>Hibiscus</taxon>
    </lineage>
</organism>
<evidence type="ECO:0000313" key="2">
    <source>
        <dbReference type="EMBL" id="KAK8479272.1"/>
    </source>
</evidence>
<name>A0ABR1ZFP7_9ROSI</name>
<evidence type="ECO:0000313" key="3">
    <source>
        <dbReference type="Proteomes" id="UP001396334"/>
    </source>
</evidence>
<proteinExistence type="predicted"/>
<sequence>MSRIFLKRHRFNRIVRRKSGISMQNKHKKKAAKVKHRRLVKEQNNIRQVREKLKAVETECEALREESKLMIQQSVGTQIRLALMLNILKAREEGDLAKAARFTDLLREMIRSRG</sequence>
<dbReference type="PANTHER" id="PTHR48248">
    <property type="entry name" value="UVR DOMAIN-CONTAINING PROTEIN"/>
    <property type="match status" value="1"/>
</dbReference>
<evidence type="ECO:0000256" key="1">
    <source>
        <dbReference type="SAM" id="Coils"/>
    </source>
</evidence>
<accession>A0ABR1ZFP7</accession>
<dbReference type="EMBL" id="JBBPBN010001216">
    <property type="protein sequence ID" value="KAK8479272.1"/>
    <property type="molecule type" value="Genomic_DNA"/>
</dbReference>
<feature type="coiled-coil region" evidence="1">
    <location>
        <begin position="39"/>
        <end position="73"/>
    </location>
</feature>
<protein>
    <submittedName>
        <fullName evidence="2">Uncharacterized protein</fullName>
    </submittedName>
</protein>
<reference evidence="2 3" key="1">
    <citation type="journal article" date="2024" name="G3 (Bethesda)">
        <title>Genome assembly of Hibiscus sabdariffa L. provides insights into metabolisms of medicinal natural products.</title>
        <authorList>
            <person name="Kim T."/>
        </authorList>
    </citation>
    <scope>NUCLEOTIDE SEQUENCE [LARGE SCALE GENOMIC DNA]</scope>
    <source>
        <strain evidence="2">TK-2024</strain>
        <tissue evidence="2">Old leaves</tissue>
    </source>
</reference>
<comment type="caution">
    <text evidence="2">The sequence shown here is derived from an EMBL/GenBank/DDBJ whole genome shotgun (WGS) entry which is preliminary data.</text>
</comment>
<keyword evidence="3" id="KW-1185">Reference proteome</keyword>
<keyword evidence="1" id="KW-0175">Coiled coil</keyword>
<dbReference type="Proteomes" id="UP001396334">
    <property type="component" value="Unassembled WGS sequence"/>
</dbReference>